<dbReference type="OrthoDB" id="195555at2759"/>
<evidence type="ECO:0000313" key="1">
    <source>
        <dbReference type="EMBL" id="CAB9512196.1"/>
    </source>
</evidence>
<evidence type="ECO:0000313" key="2">
    <source>
        <dbReference type="Proteomes" id="UP001153069"/>
    </source>
</evidence>
<reference evidence="1" key="1">
    <citation type="submission" date="2020-06" db="EMBL/GenBank/DDBJ databases">
        <authorList>
            <consortium name="Plant Systems Biology data submission"/>
        </authorList>
    </citation>
    <scope>NUCLEOTIDE SEQUENCE</scope>
    <source>
        <strain evidence="1">D6</strain>
    </source>
</reference>
<dbReference type="AlphaFoldDB" id="A0A9N8E0C9"/>
<dbReference type="EMBL" id="CAICTM010000522">
    <property type="protein sequence ID" value="CAB9512196.1"/>
    <property type="molecule type" value="Genomic_DNA"/>
</dbReference>
<accession>A0A9N8E0C9</accession>
<protein>
    <submittedName>
        <fullName evidence="1">Uncharacterized protein</fullName>
    </submittedName>
</protein>
<organism evidence="1 2">
    <name type="scientific">Seminavis robusta</name>
    <dbReference type="NCBI Taxonomy" id="568900"/>
    <lineage>
        <taxon>Eukaryota</taxon>
        <taxon>Sar</taxon>
        <taxon>Stramenopiles</taxon>
        <taxon>Ochrophyta</taxon>
        <taxon>Bacillariophyta</taxon>
        <taxon>Bacillariophyceae</taxon>
        <taxon>Bacillariophycidae</taxon>
        <taxon>Naviculales</taxon>
        <taxon>Naviculaceae</taxon>
        <taxon>Seminavis</taxon>
    </lineage>
</organism>
<proteinExistence type="predicted"/>
<name>A0A9N8E0C9_9STRA</name>
<comment type="caution">
    <text evidence="1">The sequence shown here is derived from an EMBL/GenBank/DDBJ whole genome shotgun (WGS) entry which is preliminary data.</text>
</comment>
<keyword evidence="2" id="KW-1185">Reference proteome</keyword>
<sequence length="145" mass="16763">MLYGIYKPSLGDTYFHPPRFPKTNSWPRQQRRDSKKCSIAAISDIGKEGTVQYAMRLKQQIDTYLGYPAITDVHYNAKSNPNHISIDFVNYKTINAERIELCCDGRESQLQIDSSKWTRCLCALAISWTSHFRRWQRGGHSTTSQ</sequence>
<dbReference type="Proteomes" id="UP001153069">
    <property type="component" value="Unassembled WGS sequence"/>
</dbReference>
<gene>
    <name evidence="1" type="ORF">SEMRO_523_G159820.1</name>
</gene>